<evidence type="ECO:0000256" key="1">
    <source>
        <dbReference type="SAM" id="MobiDB-lite"/>
    </source>
</evidence>
<protein>
    <submittedName>
        <fullName evidence="2">Uncharacterized protein</fullName>
    </submittedName>
</protein>
<proteinExistence type="predicted"/>
<dbReference type="EnsemblBacteria" id="ABA53185">
    <property type="protein sequence ID" value="ABA53185"/>
    <property type="gene ID" value="BURPS1710b_A0504"/>
</dbReference>
<dbReference type="EMBL" id="CP000125">
    <property type="protein sequence ID" value="ABA53185.1"/>
    <property type="molecule type" value="Genomic_DNA"/>
</dbReference>
<feature type="region of interest" description="Disordered" evidence="1">
    <location>
        <begin position="1"/>
        <end position="55"/>
    </location>
</feature>
<dbReference type="HOGENOM" id="CLU_165962_0_0_4"/>
<dbReference type="Proteomes" id="UP000002700">
    <property type="component" value="Chromosome II"/>
</dbReference>
<name>Q3JL90_BURP1</name>
<sequence length="114" mass="12352">MHMMLGDADRCSSAATGPGDAHVARCGANRRKPDHRADARRRARRTSRPRRARLSARIAHRATRNATRDTRHAAAHGLVARHADCPPASASGAPHIARATRKLHRSVTRTASAC</sequence>
<evidence type="ECO:0000313" key="3">
    <source>
        <dbReference type="Proteomes" id="UP000002700"/>
    </source>
</evidence>
<dbReference type="KEGG" id="bpm:BURPS1710b_A0504"/>
<dbReference type="AlphaFoldDB" id="Q3JL90"/>
<feature type="compositionally biased region" description="Basic residues" evidence="1">
    <location>
        <begin position="28"/>
        <end position="55"/>
    </location>
</feature>
<evidence type="ECO:0000313" key="2">
    <source>
        <dbReference type="EMBL" id="ABA53185.1"/>
    </source>
</evidence>
<organism evidence="2 3">
    <name type="scientific">Burkholderia pseudomallei (strain 1710b)</name>
    <dbReference type="NCBI Taxonomy" id="320372"/>
    <lineage>
        <taxon>Bacteria</taxon>
        <taxon>Pseudomonadati</taxon>
        <taxon>Pseudomonadota</taxon>
        <taxon>Betaproteobacteria</taxon>
        <taxon>Burkholderiales</taxon>
        <taxon>Burkholderiaceae</taxon>
        <taxon>Burkholderia</taxon>
        <taxon>pseudomallei group</taxon>
    </lineage>
</organism>
<reference evidence="2 3" key="1">
    <citation type="submission" date="2005-09" db="EMBL/GenBank/DDBJ databases">
        <authorList>
            <person name="Woods D.E."/>
            <person name="Nierman W.C."/>
        </authorList>
    </citation>
    <scope>NUCLEOTIDE SEQUENCE [LARGE SCALE GENOMIC DNA]</scope>
    <source>
        <strain evidence="2 3">1710b</strain>
    </source>
</reference>
<accession>Q3JL90</accession>
<gene>
    <name evidence="2" type="ordered locus">BURPS1710b_A0504</name>
</gene>